<evidence type="ECO:0000313" key="3">
    <source>
        <dbReference type="Proteomes" id="UP000288096"/>
    </source>
</evidence>
<dbReference type="SUPFAM" id="SSF53474">
    <property type="entry name" value="alpha/beta-Hydrolases"/>
    <property type="match status" value="1"/>
</dbReference>
<dbReference type="AlphaFoldDB" id="A0A401FR81"/>
<comment type="caution">
    <text evidence="2">The sequence shown here is derived from an EMBL/GenBank/DDBJ whole genome shotgun (WGS) entry which is preliminary data.</text>
</comment>
<feature type="domain" description="AB hydrolase-1" evidence="1">
    <location>
        <begin position="21"/>
        <end position="272"/>
    </location>
</feature>
<keyword evidence="3" id="KW-1185">Reference proteome</keyword>
<keyword evidence="2" id="KW-0378">Hydrolase</keyword>
<protein>
    <submittedName>
        <fullName evidence="2">Alpha/beta hydrolase</fullName>
    </submittedName>
</protein>
<dbReference type="GO" id="GO:0016787">
    <property type="term" value="F:hydrolase activity"/>
    <property type="evidence" value="ECO:0007669"/>
    <property type="project" value="UniProtKB-KW"/>
</dbReference>
<dbReference type="Pfam" id="PF00561">
    <property type="entry name" value="Abhydrolase_1"/>
    <property type="match status" value="1"/>
</dbReference>
<reference evidence="3" key="2">
    <citation type="submission" date="2019-01" db="EMBL/GenBank/DDBJ databases">
        <title>Genome sequence of Desulfonema ishimotonii strain Tokyo 01.</title>
        <authorList>
            <person name="Fukui M."/>
        </authorList>
    </citation>
    <scope>NUCLEOTIDE SEQUENCE [LARGE SCALE GENOMIC DNA]</scope>
    <source>
        <strain evidence="3">Tokyo 01</strain>
    </source>
</reference>
<evidence type="ECO:0000313" key="2">
    <source>
        <dbReference type="EMBL" id="GBC59472.1"/>
    </source>
</evidence>
<name>A0A401FR81_9BACT</name>
<dbReference type="OrthoDB" id="5342129at2"/>
<dbReference type="RefSeq" id="WP_124326986.1">
    <property type="nucleotide sequence ID" value="NZ_BEXT01000001.1"/>
</dbReference>
<dbReference type="InterPro" id="IPR050266">
    <property type="entry name" value="AB_hydrolase_sf"/>
</dbReference>
<organism evidence="2 3">
    <name type="scientific">Desulfonema ishimotonii</name>
    <dbReference type="NCBI Taxonomy" id="45657"/>
    <lineage>
        <taxon>Bacteria</taxon>
        <taxon>Pseudomonadati</taxon>
        <taxon>Thermodesulfobacteriota</taxon>
        <taxon>Desulfobacteria</taxon>
        <taxon>Desulfobacterales</taxon>
        <taxon>Desulfococcaceae</taxon>
        <taxon>Desulfonema</taxon>
    </lineage>
</organism>
<dbReference type="Gene3D" id="3.40.50.1820">
    <property type="entry name" value="alpha/beta hydrolase"/>
    <property type="match status" value="1"/>
</dbReference>
<reference evidence="3" key="1">
    <citation type="submission" date="2017-11" db="EMBL/GenBank/DDBJ databases">
        <authorList>
            <person name="Watanabe M."/>
            <person name="Kojima H."/>
        </authorList>
    </citation>
    <scope>NUCLEOTIDE SEQUENCE [LARGE SCALE GENOMIC DNA]</scope>
    <source>
        <strain evidence="3">Tokyo 01</strain>
    </source>
</reference>
<dbReference type="InterPro" id="IPR029058">
    <property type="entry name" value="AB_hydrolase_fold"/>
</dbReference>
<sequence length="287" mass="32449">MPYVQAGDIKLHYTEYGSGDNVIVFVHGNLGCIHWMDLVWPKISDRFHIYAFDWRGCGESDKPEPDEGYENYSMKQHATDMINAIRGMNIGKCHLINHSTGGIICTHMLLMAPELFGRVLCLDPVGPQGIDLPEGSMEIFQAMKENFDTAYAVLAGTSPSLFDQGTLRPGQMPVFLSSVAEEQKKLFRLIVDKTRQLSDGIWFGTPTQLSREYHSGKLKERLGEIRHEHLVLWGEQDAWIPKEHVEEMVTLLPNCEFRILPGVGHCLNLEAPEHFAKICAEFFSDSL</sequence>
<proteinExistence type="predicted"/>
<dbReference type="PANTHER" id="PTHR43798:SF33">
    <property type="entry name" value="HYDROLASE, PUTATIVE (AFU_ORTHOLOGUE AFUA_2G14860)-RELATED"/>
    <property type="match status" value="1"/>
</dbReference>
<dbReference type="EMBL" id="BEXT01000001">
    <property type="protein sequence ID" value="GBC59472.1"/>
    <property type="molecule type" value="Genomic_DNA"/>
</dbReference>
<dbReference type="GO" id="GO:0016020">
    <property type="term" value="C:membrane"/>
    <property type="evidence" value="ECO:0007669"/>
    <property type="project" value="TreeGrafter"/>
</dbReference>
<dbReference type="PANTHER" id="PTHR43798">
    <property type="entry name" value="MONOACYLGLYCEROL LIPASE"/>
    <property type="match status" value="1"/>
</dbReference>
<accession>A0A401FR81</accession>
<evidence type="ECO:0000259" key="1">
    <source>
        <dbReference type="Pfam" id="PF00561"/>
    </source>
</evidence>
<dbReference type="InterPro" id="IPR000073">
    <property type="entry name" value="AB_hydrolase_1"/>
</dbReference>
<gene>
    <name evidence="2" type="ORF">DENIS_0411</name>
</gene>
<dbReference type="Proteomes" id="UP000288096">
    <property type="component" value="Unassembled WGS sequence"/>
</dbReference>